<feature type="domain" description="Alcohol dehydrogenase iron-type/glycerol dehydrogenase GldA" evidence="6">
    <location>
        <begin position="11"/>
        <end position="179"/>
    </location>
</feature>
<keyword evidence="4" id="KW-0520">NAD</keyword>
<proteinExistence type="inferred from homology"/>
<comment type="caution">
    <text evidence="8">The sequence shown here is derived from an EMBL/GenBank/DDBJ whole genome shotgun (WGS) entry which is preliminary data.</text>
</comment>
<dbReference type="GO" id="GO:0004022">
    <property type="term" value="F:alcohol dehydrogenase (NAD+) activity"/>
    <property type="evidence" value="ECO:0007669"/>
    <property type="project" value="UniProtKB-EC"/>
</dbReference>
<dbReference type="RefSeq" id="WP_340330743.1">
    <property type="nucleotide sequence ID" value="NZ_JAZHOF010000006.1"/>
</dbReference>
<dbReference type="Pfam" id="PF25137">
    <property type="entry name" value="ADH_Fe_C"/>
    <property type="match status" value="1"/>
</dbReference>
<feature type="domain" description="Fe-containing alcohol dehydrogenase-like C-terminal" evidence="7">
    <location>
        <begin position="190"/>
        <end position="373"/>
    </location>
</feature>
<dbReference type="EC" id="1.1.1.1" evidence="8"/>
<dbReference type="InterPro" id="IPR018211">
    <property type="entry name" value="ADH_Fe_CS"/>
</dbReference>
<comment type="similarity">
    <text evidence="2">Belongs to the iron-containing alcohol dehydrogenase family.</text>
</comment>
<evidence type="ECO:0000256" key="1">
    <source>
        <dbReference type="ARBA" id="ARBA00001962"/>
    </source>
</evidence>
<dbReference type="Gene3D" id="3.40.50.1970">
    <property type="match status" value="1"/>
</dbReference>
<dbReference type="PROSITE" id="PS00913">
    <property type="entry name" value="ADH_IRON_1"/>
    <property type="match status" value="1"/>
</dbReference>
<dbReference type="InterPro" id="IPR056798">
    <property type="entry name" value="ADH_Fe_C"/>
</dbReference>
<keyword evidence="9" id="KW-1185">Reference proteome</keyword>
<dbReference type="PANTHER" id="PTHR11496:SF102">
    <property type="entry name" value="ALCOHOL DEHYDROGENASE 4"/>
    <property type="match status" value="1"/>
</dbReference>
<comment type="cofactor">
    <cofactor evidence="1">
        <name>Fe cation</name>
        <dbReference type="ChEBI" id="CHEBI:24875"/>
    </cofactor>
</comment>
<dbReference type="AlphaFoldDB" id="A0AAW9RRS0"/>
<accession>A0AAW9RRS0</accession>
<dbReference type="Gene3D" id="1.20.1090.10">
    <property type="entry name" value="Dehydroquinate synthase-like - alpha domain"/>
    <property type="match status" value="1"/>
</dbReference>
<evidence type="ECO:0000256" key="3">
    <source>
        <dbReference type="ARBA" id="ARBA00023002"/>
    </source>
</evidence>
<keyword evidence="3 8" id="KW-0560">Oxidoreductase</keyword>
<name>A0AAW9RRS0_9HYPH</name>
<comment type="catalytic activity">
    <reaction evidence="5">
        <text>a primary alcohol + NAD(+) = an aldehyde + NADH + H(+)</text>
        <dbReference type="Rhea" id="RHEA:10736"/>
        <dbReference type="ChEBI" id="CHEBI:15378"/>
        <dbReference type="ChEBI" id="CHEBI:15734"/>
        <dbReference type="ChEBI" id="CHEBI:17478"/>
        <dbReference type="ChEBI" id="CHEBI:57540"/>
        <dbReference type="ChEBI" id="CHEBI:57945"/>
        <dbReference type="EC" id="1.1.1.1"/>
    </reaction>
</comment>
<evidence type="ECO:0000313" key="8">
    <source>
        <dbReference type="EMBL" id="MEJ8573053.1"/>
    </source>
</evidence>
<evidence type="ECO:0000256" key="4">
    <source>
        <dbReference type="ARBA" id="ARBA00023027"/>
    </source>
</evidence>
<evidence type="ECO:0000256" key="2">
    <source>
        <dbReference type="ARBA" id="ARBA00007358"/>
    </source>
</evidence>
<evidence type="ECO:0000259" key="7">
    <source>
        <dbReference type="Pfam" id="PF25137"/>
    </source>
</evidence>
<evidence type="ECO:0000313" key="9">
    <source>
        <dbReference type="Proteomes" id="UP001378188"/>
    </source>
</evidence>
<dbReference type="Proteomes" id="UP001378188">
    <property type="component" value="Unassembled WGS sequence"/>
</dbReference>
<dbReference type="Pfam" id="PF00465">
    <property type="entry name" value="Fe-ADH"/>
    <property type="match status" value="1"/>
</dbReference>
<dbReference type="SUPFAM" id="SSF56796">
    <property type="entry name" value="Dehydroquinate synthase-like"/>
    <property type="match status" value="1"/>
</dbReference>
<dbReference type="FunFam" id="3.40.50.1970:FF:000003">
    <property type="entry name" value="Alcohol dehydrogenase, iron-containing"/>
    <property type="match status" value="1"/>
</dbReference>
<dbReference type="InterPro" id="IPR001670">
    <property type="entry name" value="ADH_Fe/GldA"/>
</dbReference>
<evidence type="ECO:0000259" key="6">
    <source>
        <dbReference type="Pfam" id="PF00465"/>
    </source>
</evidence>
<gene>
    <name evidence="8" type="ORF">V3328_16295</name>
</gene>
<dbReference type="EMBL" id="JAZHOF010000006">
    <property type="protein sequence ID" value="MEJ8573053.1"/>
    <property type="molecule type" value="Genomic_DNA"/>
</dbReference>
<reference evidence="8 9" key="1">
    <citation type="submission" date="2024-02" db="EMBL/GenBank/DDBJ databases">
        <title>Genome analysis and characterization of Microbaculum marinisediminis sp. nov., isolated from marine sediment.</title>
        <authorList>
            <person name="Du Z.-J."/>
            <person name="Ye Y.-Q."/>
            <person name="Zhang Z.-R."/>
            <person name="Yuan S.-M."/>
            <person name="Zhang X.-Y."/>
        </authorList>
    </citation>
    <scope>NUCLEOTIDE SEQUENCE [LARGE SCALE GENOMIC DNA]</scope>
    <source>
        <strain evidence="8 9">SDUM1044001</strain>
    </source>
</reference>
<dbReference type="GO" id="GO:0046872">
    <property type="term" value="F:metal ion binding"/>
    <property type="evidence" value="ECO:0007669"/>
    <property type="project" value="InterPro"/>
</dbReference>
<protein>
    <submittedName>
        <fullName evidence="8">Iron-containing alcohol dehydrogenase</fullName>
        <ecNumber evidence="8">1.1.1.1</ecNumber>
    </submittedName>
</protein>
<evidence type="ECO:0000256" key="5">
    <source>
        <dbReference type="ARBA" id="ARBA00049243"/>
    </source>
</evidence>
<dbReference type="InterPro" id="IPR039697">
    <property type="entry name" value="Alcohol_dehydrogenase_Fe"/>
</dbReference>
<sequence>MTGFVLSRTPSIAVGPGRCGHVGADVTGLVGEGASILLVADPGLAASGITSRALQALAGAGHRVTVFDGFTADPQEAHVTAGAALAGDTGVQVVVGLGGGSALDAAKMIAVAAVADRTVETYRLAAAPLPARSVRSICIPTTAGTGSEATAVSVLTGPDKTKYWFWGDPLKPDLVILDPELTVGLPAVLTAATGLDALVHAIEAATNRSANPANDLHARTSIDLAVRYLPRAVVNPGDIEARTNMLMAATMAGVAIDNAGTALAHNIGHALGSLMPVHHGRAVALAMEATLPWVIEGNREAFTRVAEAFGLGPAPEKLPDAFSALLDRVGFDRSLPQPLDVQVLAARMAAPENAAMLNATARPATADDIQALAGAVLRRAGQIPAAA</sequence>
<dbReference type="PANTHER" id="PTHR11496">
    <property type="entry name" value="ALCOHOL DEHYDROGENASE"/>
    <property type="match status" value="1"/>
</dbReference>
<organism evidence="8 9">
    <name type="scientific">Microbaculum marinum</name>
    <dbReference type="NCBI Taxonomy" id="1764581"/>
    <lineage>
        <taxon>Bacteria</taxon>
        <taxon>Pseudomonadati</taxon>
        <taxon>Pseudomonadota</taxon>
        <taxon>Alphaproteobacteria</taxon>
        <taxon>Hyphomicrobiales</taxon>
        <taxon>Tepidamorphaceae</taxon>
        <taxon>Microbaculum</taxon>
    </lineage>
</organism>